<evidence type="ECO:0000313" key="5">
    <source>
        <dbReference type="Proteomes" id="UP000633509"/>
    </source>
</evidence>
<organism evidence="4 5">
    <name type="scientific">Nonomuraea angiospora</name>
    <dbReference type="NCBI Taxonomy" id="46172"/>
    <lineage>
        <taxon>Bacteria</taxon>
        <taxon>Bacillati</taxon>
        <taxon>Actinomycetota</taxon>
        <taxon>Actinomycetes</taxon>
        <taxon>Streptosporangiales</taxon>
        <taxon>Streptosporangiaceae</taxon>
        <taxon>Nonomuraea</taxon>
    </lineage>
</organism>
<dbReference type="SUPFAM" id="SSF51735">
    <property type="entry name" value="NAD(P)-binding Rossmann-fold domains"/>
    <property type="match status" value="1"/>
</dbReference>
<dbReference type="Proteomes" id="UP000633509">
    <property type="component" value="Unassembled WGS sequence"/>
</dbReference>
<comment type="similarity">
    <text evidence="1 3">Belongs to the short-chain dehydrogenases/reductases (SDR) family.</text>
</comment>
<dbReference type="PRINTS" id="PR00081">
    <property type="entry name" value="GDHRDH"/>
</dbReference>
<dbReference type="Pfam" id="PF00106">
    <property type="entry name" value="adh_short"/>
    <property type="match status" value="1"/>
</dbReference>
<dbReference type="Gene3D" id="3.40.50.720">
    <property type="entry name" value="NAD(P)-binding Rossmann-like Domain"/>
    <property type="match status" value="1"/>
</dbReference>
<name>A0ABR9LPT5_9ACTN</name>
<dbReference type="InterPro" id="IPR036291">
    <property type="entry name" value="NAD(P)-bd_dom_sf"/>
</dbReference>
<evidence type="ECO:0000256" key="1">
    <source>
        <dbReference type="ARBA" id="ARBA00006484"/>
    </source>
</evidence>
<dbReference type="EMBL" id="JADBEK010000001">
    <property type="protein sequence ID" value="MBE1582666.1"/>
    <property type="molecule type" value="Genomic_DNA"/>
</dbReference>
<dbReference type="PANTHER" id="PTHR43976">
    <property type="entry name" value="SHORT CHAIN DEHYDROGENASE"/>
    <property type="match status" value="1"/>
</dbReference>
<gene>
    <name evidence="4" type="ORF">H4W80_000924</name>
</gene>
<dbReference type="RefSeq" id="WP_192783908.1">
    <property type="nucleotide sequence ID" value="NZ_JADBEK010000001.1"/>
</dbReference>
<evidence type="ECO:0000313" key="4">
    <source>
        <dbReference type="EMBL" id="MBE1582666.1"/>
    </source>
</evidence>
<reference evidence="4 5" key="1">
    <citation type="submission" date="2020-10" db="EMBL/GenBank/DDBJ databases">
        <title>Sequencing the genomes of 1000 actinobacteria strains.</title>
        <authorList>
            <person name="Klenk H.-P."/>
        </authorList>
    </citation>
    <scope>NUCLEOTIDE SEQUENCE [LARGE SCALE GENOMIC DNA]</scope>
    <source>
        <strain evidence="4 5">DSM 43173</strain>
    </source>
</reference>
<dbReference type="InterPro" id="IPR002347">
    <property type="entry name" value="SDR_fam"/>
</dbReference>
<sequence length="291" mass="30695">MGTWFITGTSSGFGRELTEQLLARGDRVAATARRPESLDDLAARHGRQLWRARLDVTDTTALRQVVDRAFTDLGRIDVVVSNAGYGLFGAPEELTDEQIDRQIATNLTASIQLARAATPHLRRQGGGRYIQIASVGGQIAFPAMSLYHATKWGIEGFWESSAAELAPFGIGVTIVEPGMSRTNFGGGGAVLGAPLPEYADGPSGQLRRVLSGELPPLPTPGDPAKMAAAIIASADQAEAPLRLTLGSDAYELATTALRGRLEALEAGRSLAYSTDADDVVHAPALTASTSR</sequence>
<accession>A0ABR9LPT5</accession>
<dbReference type="InterPro" id="IPR051911">
    <property type="entry name" value="SDR_oxidoreductase"/>
</dbReference>
<keyword evidence="2" id="KW-0560">Oxidoreductase</keyword>
<proteinExistence type="inferred from homology"/>
<dbReference type="PRINTS" id="PR00080">
    <property type="entry name" value="SDRFAMILY"/>
</dbReference>
<evidence type="ECO:0000256" key="3">
    <source>
        <dbReference type="RuleBase" id="RU000363"/>
    </source>
</evidence>
<protein>
    <submittedName>
        <fullName evidence="4">NAD(P)-dependent dehydrogenase (Short-subunit alcohol dehydrogenase family)</fullName>
    </submittedName>
</protein>
<dbReference type="PANTHER" id="PTHR43976:SF16">
    <property type="entry name" value="SHORT-CHAIN DEHYDROGENASE_REDUCTASE FAMILY PROTEIN"/>
    <property type="match status" value="1"/>
</dbReference>
<keyword evidence="5" id="KW-1185">Reference proteome</keyword>
<comment type="caution">
    <text evidence="4">The sequence shown here is derived from an EMBL/GenBank/DDBJ whole genome shotgun (WGS) entry which is preliminary data.</text>
</comment>
<dbReference type="NCBIfam" id="NF005065">
    <property type="entry name" value="PRK06482.1"/>
    <property type="match status" value="1"/>
</dbReference>
<dbReference type="CDD" id="cd05374">
    <property type="entry name" value="17beta-HSD-like_SDR_c"/>
    <property type="match status" value="1"/>
</dbReference>
<evidence type="ECO:0000256" key="2">
    <source>
        <dbReference type="ARBA" id="ARBA00023002"/>
    </source>
</evidence>